<dbReference type="InterPro" id="IPR050086">
    <property type="entry name" value="MetN_ABC_transporter-like"/>
</dbReference>
<keyword evidence="10" id="KW-0472">Membrane</keyword>
<dbReference type="Proteomes" id="UP000095247">
    <property type="component" value="Unassembled WGS sequence"/>
</dbReference>
<dbReference type="InterPro" id="IPR003439">
    <property type="entry name" value="ABC_transporter-like_ATP-bd"/>
</dbReference>
<keyword evidence="7 12" id="KW-0067">ATP-binding</keyword>
<accession>A0A1E5NI47</accession>
<dbReference type="SUPFAM" id="SSF55021">
    <property type="entry name" value="ACT-like"/>
    <property type="match status" value="1"/>
</dbReference>
<dbReference type="GO" id="GO:0006865">
    <property type="term" value="P:amino acid transport"/>
    <property type="evidence" value="ECO:0007669"/>
    <property type="project" value="UniProtKB-KW"/>
</dbReference>
<dbReference type="PROSITE" id="PS50893">
    <property type="entry name" value="ABC_TRANSPORTER_2"/>
    <property type="match status" value="1"/>
</dbReference>
<sequence>MIVLENVSKVFKTAKNKQLNAVNNVSLKINKGEIYGIIGFSGAGKSTLVRCINLLERPTSGKVYVDEEELTSLKPKELREKRKKMGMIFQQFNLFSSRTVFKNVAYPLRYRGLSKEEIEKKVMSLLELVDIKEKANVYPSQLSGGQKQRVAIARALANDPQILLCDEATSALDPQTTSSILKLLKKLNEGLGITIVVITHEMNVVKELCHRVAVMNKGSLIEEGDIFEVFSHPKNQITQEFIDTTSNLSKIYTLVEEKDKITNIKAGECIVRLKYKKDSVGEALVSHVSRKFNVDVNIIFGNVELIDDSLLGGLVVILHEKEKGGITNTIKFFQEQNVDTEVIKDARYDE</sequence>
<evidence type="ECO:0000256" key="4">
    <source>
        <dbReference type="ARBA" id="ARBA00022448"/>
    </source>
</evidence>
<dbReference type="Pfam" id="PF00005">
    <property type="entry name" value="ABC_tran"/>
    <property type="match status" value="1"/>
</dbReference>
<dbReference type="InterPro" id="IPR041701">
    <property type="entry name" value="MetN_ABC"/>
</dbReference>
<evidence type="ECO:0000256" key="9">
    <source>
        <dbReference type="ARBA" id="ARBA00022970"/>
    </source>
</evidence>
<feature type="domain" description="ABC transporter" evidence="11">
    <location>
        <begin position="2"/>
        <end position="242"/>
    </location>
</feature>
<dbReference type="InterPro" id="IPR003593">
    <property type="entry name" value="AAA+_ATPase"/>
</dbReference>
<evidence type="ECO:0000313" key="13">
    <source>
        <dbReference type="Proteomes" id="UP000095247"/>
    </source>
</evidence>
<evidence type="ECO:0000256" key="5">
    <source>
        <dbReference type="ARBA" id="ARBA00022475"/>
    </source>
</evidence>
<evidence type="ECO:0000256" key="1">
    <source>
        <dbReference type="ARBA" id="ARBA00002579"/>
    </source>
</evidence>
<dbReference type="SMART" id="SM00930">
    <property type="entry name" value="NIL"/>
    <property type="match status" value="1"/>
</dbReference>
<name>A0A1E5NI47_9SPIR</name>
<dbReference type="Gene3D" id="3.30.70.260">
    <property type="match status" value="1"/>
</dbReference>
<dbReference type="RefSeq" id="WP_069725298.1">
    <property type="nucleotide sequence ID" value="NZ_MDCO01000001.1"/>
</dbReference>
<dbReference type="AlphaFoldDB" id="A0A1E5NI47"/>
<evidence type="ECO:0000259" key="11">
    <source>
        <dbReference type="PROSITE" id="PS50893"/>
    </source>
</evidence>
<dbReference type="SMART" id="SM00382">
    <property type="entry name" value="AAA"/>
    <property type="match status" value="1"/>
</dbReference>
<dbReference type="InterPro" id="IPR018449">
    <property type="entry name" value="NIL_domain"/>
</dbReference>
<dbReference type="FunFam" id="3.40.50.300:FF:000056">
    <property type="entry name" value="Cell division ATP-binding protein FtsE"/>
    <property type="match status" value="1"/>
</dbReference>
<gene>
    <name evidence="12" type="ORF">BFL38_10205</name>
</gene>
<dbReference type="GO" id="GO:0016887">
    <property type="term" value="F:ATP hydrolysis activity"/>
    <property type="evidence" value="ECO:0007669"/>
    <property type="project" value="InterPro"/>
</dbReference>
<evidence type="ECO:0000256" key="6">
    <source>
        <dbReference type="ARBA" id="ARBA00022741"/>
    </source>
</evidence>
<keyword evidence="8" id="KW-1278">Translocase</keyword>
<evidence type="ECO:0000256" key="8">
    <source>
        <dbReference type="ARBA" id="ARBA00022967"/>
    </source>
</evidence>
<dbReference type="InterPro" id="IPR017871">
    <property type="entry name" value="ABC_transporter-like_CS"/>
</dbReference>
<dbReference type="GO" id="GO:0005524">
    <property type="term" value="F:ATP binding"/>
    <property type="evidence" value="ECO:0007669"/>
    <property type="project" value="UniProtKB-KW"/>
</dbReference>
<comment type="function">
    <text evidence="1">Part of the ABC transporter FtsEX involved in cellular division. Important for assembly or stability of the septal ring.</text>
</comment>
<evidence type="ECO:0000256" key="10">
    <source>
        <dbReference type="ARBA" id="ARBA00023136"/>
    </source>
</evidence>
<dbReference type="InterPro" id="IPR027417">
    <property type="entry name" value="P-loop_NTPase"/>
</dbReference>
<dbReference type="Gene3D" id="3.40.50.300">
    <property type="entry name" value="P-loop containing nucleotide triphosphate hydrolases"/>
    <property type="match status" value="1"/>
</dbReference>
<evidence type="ECO:0000256" key="7">
    <source>
        <dbReference type="ARBA" id="ARBA00022840"/>
    </source>
</evidence>
<comment type="similarity">
    <text evidence="2">Belongs to the ABC transporter superfamily.</text>
</comment>
<dbReference type="InterPro" id="IPR045865">
    <property type="entry name" value="ACT-like_dom_sf"/>
</dbReference>
<keyword evidence="5" id="KW-1003">Cell membrane</keyword>
<keyword evidence="4" id="KW-0813">Transport</keyword>
<reference evidence="12 13" key="1">
    <citation type="submission" date="2016-08" db="EMBL/GenBank/DDBJ databases">
        <title>Characterization and recognition of Brachyspira hampsonii sp. nov., a novel intestinal spirochete that is pathogenic to pigs.</title>
        <authorList>
            <person name="Mirajkar N."/>
            <person name="La T."/>
            <person name="Phillips N."/>
            <person name="Hampson D."/>
            <person name="Gebhart C."/>
        </authorList>
    </citation>
    <scope>NUCLEOTIDE SEQUENCE [LARGE SCALE GENOMIC DNA]</scope>
    <source>
        <strain evidence="12 13">P280/1</strain>
    </source>
</reference>
<dbReference type="PANTHER" id="PTHR43166:SF30">
    <property type="entry name" value="METHIONINE IMPORT ATP-BINDING PROTEIN METN"/>
    <property type="match status" value="1"/>
</dbReference>
<protein>
    <recommendedName>
        <fullName evidence="3">Cell division ATP-binding protein FtsE</fullName>
    </recommendedName>
</protein>
<keyword evidence="6" id="KW-0547">Nucleotide-binding</keyword>
<dbReference type="GO" id="GO:0005886">
    <property type="term" value="C:plasma membrane"/>
    <property type="evidence" value="ECO:0007669"/>
    <property type="project" value="UniProtKB-ARBA"/>
</dbReference>
<evidence type="ECO:0000256" key="3">
    <source>
        <dbReference type="ARBA" id="ARBA00020019"/>
    </source>
</evidence>
<dbReference type="EMBL" id="MDCO01000001">
    <property type="protein sequence ID" value="OEJ15823.1"/>
    <property type="molecule type" value="Genomic_DNA"/>
</dbReference>
<keyword evidence="9" id="KW-0029">Amino-acid transport</keyword>
<organism evidence="12 13">
    <name type="scientific">Brachyspira hampsonii</name>
    <dbReference type="NCBI Taxonomy" id="1287055"/>
    <lineage>
        <taxon>Bacteria</taxon>
        <taxon>Pseudomonadati</taxon>
        <taxon>Spirochaetota</taxon>
        <taxon>Spirochaetia</taxon>
        <taxon>Brachyspirales</taxon>
        <taxon>Brachyspiraceae</taxon>
        <taxon>Brachyspira</taxon>
    </lineage>
</organism>
<dbReference type="Pfam" id="PF09383">
    <property type="entry name" value="NIL"/>
    <property type="match status" value="1"/>
</dbReference>
<dbReference type="PANTHER" id="PTHR43166">
    <property type="entry name" value="AMINO ACID IMPORT ATP-BINDING PROTEIN"/>
    <property type="match status" value="1"/>
</dbReference>
<evidence type="ECO:0000313" key="12">
    <source>
        <dbReference type="EMBL" id="OEJ15823.1"/>
    </source>
</evidence>
<proteinExistence type="inferred from homology"/>
<dbReference type="CDD" id="cd03258">
    <property type="entry name" value="ABC_MetN_methionine_transporter"/>
    <property type="match status" value="1"/>
</dbReference>
<comment type="caution">
    <text evidence="12">The sequence shown here is derived from an EMBL/GenBank/DDBJ whole genome shotgun (WGS) entry which is preliminary data.</text>
</comment>
<dbReference type="PROSITE" id="PS00211">
    <property type="entry name" value="ABC_TRANSPORTER_1"/>
    <property type="match status" value="1"/>
</dbReference>
<dbReference type="SUPFAM" id="SSF52540">
    <property type="entry name" value="P-loop containing nucleoside triphosphate hydrolases"/>
    <property type="match status" value="1"/>
</dbReference>
<evidence type="ECO:0000256" key="2">
    <source>
        <dbReference type="ARBA" id="ARBA00005417"/>
    </source>
</evidence>